<dbReference type="EMBL" id="JAADYS010000169">
    <property type="protein sequence ID" value="KAF4471758.1"/>
    <property type="molecule type" value="Genomic_DNA"/>
</dbReference>
<dbReference type="PANTHER" id="PTHR43899">
    <property type="entry name" value="RH59310P"/>
    <property type="match status" value="1"/>
</dbReference>
<name>A0A8H4PM09_9HYPO</name>
<dbReference type="Proteomes" id="UP000554235">
    <property type="component" value="Unassembled WGS sequence"/>
</dbReference>
<evidence type="ECO:0000313" key="5">
    <source>
        <dbReference type="EMBL" id="KAF4471758.1"/>
    </source>
</evidence>
<keyword evidence="4" id="KW-1133">Transmembrane helix</keyword>
<dbReference type="OrthoDB" id="47007at2759"/>
<dbReference type="AlphaFoldDB" id="A0A8H4PM09"/>
<accession>A0A8H4PM09</accession>
<dbReference type="GO" id="GO:0005783">
    <property type="term" value="C:endoplasmic reticulum"/>
    <property type="evidence" value="ECO:0007669"/>
    <property type="project" value="TreeGrafter"/>
</dbReference>
<proteinExistence type="inferred from homology"/>
<dbReference type="PRINTS" id="PR00080">
    <property type="entry name" value="SDRFAMILY"/>
</dbReference>
<organism evidence="5 6">
    <name type="scientific">Fusarium albosuccineum</name>
    <dbReference type="NCBI Taxonomy" id="1237068"/>
    <lineage>
        <taxon>Eukaryota</taxon>
        <taxon>Fungi</taxon>
        <taxon>Dikarya</taxon>
        <taxon>Ascomycota</taxon>
        <taxon>Pezizomycotina</taxon>
        <taxon>Sordariomycetes</taxon>
        <taxon>Hypocreomycetidae</taxon>
        <taxon>Hypocreales</taxon>
        <taxon>Nectriaceae</taxon>
        <taxon>Fusarium</taxon>
        <taxon>Fusarium decemcellulare species complex</taxon>
    </lineage>
</organism>
<keyword evidence="4" id="KW-0472">Membrane</keyword>
<comment type="caution">
    <text evidence="5">The sequence shown here is derived from an EMBL/GenBank/DDBJ whole genome shotgun (WGS) entry which is preliminary data.</text>
</comment>
<protein>
    <submittedName>
        <fullName evidence="5">3-ketoacyl- reductase</fullName>
    </submittedName>
</protein>
<dbReference type="Pfam" id="PF00106">
    <property type="entry name" value="adh_short"/>
    <property type="match status" value="1"/>
</dbReference>
<dbReference type="InterPro" id="IPR002347">
    <property type="entry name" value="SDR_fam"/>
</dbReference>
<gene>
    <name evidence="5" type="ORF">FALBO_1318</name>
</gene>
<dbReference type="InterPro" id="IPR051019">
    <property type="entry name" value="VLCFA-Steroid_DH"/>
</dbReference>
<reference evidence="5 6" key="1">
    <citation type="submission" date="2020-01" db="EMBL/GenBank/DDBJ databases">
        <title>Identification and distribution of gene clusters putatively required for synthesis of sphingolipid metabolism inhibitors in phylogenetically diverse species of the filamentous fungus Fusarium.</title>
        <authorList>
            <person name="Kim H.-S."/>
            <person name="Busman M."/>
            <person name="Brown D.W."/>
            <person name="Divon H."/>
            <person name="Uhlig S."/>
            <person name="Proctor R.H."/>
        </authorList>
    </citation>
    <scope>NUCLEOTIDE SEQUENCE [LARGE SCALE GENOMIC DNA]</scope>
    <source>
        <strain evidence="5 6">NRRL 20459</strain>
    </source>
</reference>
<evidence type="ECO:0000313" key="6">
    <source>
        <dbReference type="Proteomes" id="UP000554235"/>
    </source>
</evidence>
<evidence type="ECO:0000256" key="3">
    <source>
        <dbReference type="RuleBase" id="RU000363"/>
    </source>
</evidence>
<keyword evidence="4" id="KW-0812">Transmembrane</keyword>
<evidence type="ECO:0000256" key="4">
    <source>
        <dbReference type="SAM" id="Phobius"/>
    </source>
</evidence>
<keyword evidence="2" id="KW-0560">Oxidoreductase</keyword>
<sequence>MLSLATQYVLQIVGALTLASLCYRLTSWFLFYLLPKIPLTRYKSAPESWALVTGASAGIGLGFAQELALRGFNVILLGHNHNELQLARASLIKEFPRTKVELILLDVTTATTEDIEAALESCNHHLTVLINNVGGLAVPPPLHYRRLDKTSARDMDRVLSLNTTFMAHVTRHLIPMLAKNGPSLIVNVGSASMLGMPGVATYSGCKGFVASFTKAIAREMEADEVPVNVLGLVLGEVYTQGNTGNLPPGSPDGRDVARSTLGRAVRAVSCGKRVFHPWMLHAMDDAIFERMPDWMREKMLKTVFLNKRTQQRHGKLE</sequence>
<dbReference type="PRINTS" id="PR00081">
    <property type="entry name" value="GDHRDH"/>
</dbReference>
<dbReference type="Gene3D" id="3.40.50.720">
    <property type="entry name" value="NAD(P)-binding Rossmann-like Domain"/>
    <property type="match status" value="1"/>
</dbReference>
<dbReference type="PANTHER" id="PTHR43899:SF13">
    <property type="entry name" value="RH59310P"/>
    <property type="match status" value="1"/>
</dbReference>
<comment type="similarity">
    <text evidence="1 3">Belongs to the short-chain dehydrogenases/reductases (SDR) family.</text>
</comment>
<dbReference type="GO" id="GO:0016491">
    <property type="term" value="F:oxidoreductase activity"/>
    <property type="evidence" value="ECO:0007669"/>
    <property type="project" value="UniProtKB-KW"/>
</dbReference>
<dbReference type="SUPFAM" id="SSF51735">
    <property type="entry name" value="NAD(P)-binding Rossmann-fold domains"/>
    <property type="match status" value="1"/>
</dbReference>
<keyword evidence="6" id="KW-1185">Reference proteome</keyword>
<evidence type="ECO:0000256" key="2">
    <source>
        <dbReference type="ARBA" id="ARBA00023002"/>
    </source>
</evidence>
<evidence type="ECO:0000256" key="1">
    <source>
        <dbReference type="ARBA" id="ARBA00006484"/>
    </source>
</evidence>
<dbReference type="InterPro" id="IPR036291">
    <property type="entry name" value="NAD(P)-bd_dom_sf"/>
</dbReference>
<feature type="transmembrane region" description="Helical" evidence="4">
    <location>
        <begin position="12"/>
        <end position="34"/>
    </location>
</feature>